<dbReference type="AlphaFoldDB" id="A0A6N7QSS7"/>
<protein>
    <submittedName>
        <fullName evidence="1">DUF192 domain-containing protein</fullName>
    </submittedName>
</protein>
<keyword evidence="2" id="KW-1185">Reference proteome</keyword>
<organism evidence="1 2">
    <name type="scientific">Spiribacter salilacus</name>
    <dbReference type="NCBI Taxonomy" id="2664894"/>
    <lineage>
        <taxon>Bacteria</taxon>
        <taxon>Pseudomonadati</taxon>
        <taxon>Pseudomonadota</taxon>
        <taxon>Gammaproteobacteria</taxon>
        <taxon>Chromatiales</taxon>
        <taxon>Ectothiorhodospiraceae</taxon>
        <taxon>Spiribacter</taxon>
    </lineage>
</organism>
<evidence type="ECO:0000313" key="1">
    <source>
        <dbReference type="EMBL" id="MRH77367.1"/>
    </source>
</evidence>
<dbReference type="Gene3D" id="2.60.120.1140">
    <property type="entry name" value="Protein of unknown function DUF192"/>
    <property type="match status" value="1"/>
</dbReference>
<dbReference type="Proteomes" id="UP000433788">
    <property type="component" value="Unassembled WGS sequence"/>
</dbReference>
<dbReference type="InterPro" id="IPR003795">
    <property type="entry name" value="DUF192"/>
</dbReference>
<reference evidence="1 2" key="1">
    <citation type="submission" date="2019-11" db="EMBL/GenBank/DDBJ databases">
        <authorList>
            <person name="Zhang X.Y."/>
        </authorList>
    </citation>
    <scope>NUCLEOTIDE SEQUENCE [LARGE SCALE GENOMIC DNA]</scope>
    <source>
        <strain evidence="1 2">C176</strain>
    </source>
</reference>
<sequence length="122" mass="13895">MTPPFKVGLKVENADGIYFEVTLATRKHERGRGLLGSKPLSGQKGLLLWPGGSVHTFGMTYPIDVLFLNHELRVLHCQRFLRPWRIALAPWKTQGTLELAADESQLIDIGHRFYPFYGDFNQ</sequence>
<dbReference type="InterPro" id="IPR038695">
    <property type="entry name" value="Saro_0823-like_sf"/>
</dbReference>
<gene>
    <name evidence="1" type="ORF">GH984_01400</name>
</gene>
<name>A0A6N7QSS7_9GAMM</name>
<dbReference type="RefSeq" id="WP_153718421.1">
    <property type="nucleotide sequence ID" value="NZ_WJPP01000001.1"/>
</dbReference>
<accession>A0A6N7QSS7</accession>
<proteinExistence type="predicted"/>
<evidence type="ECO:0000313" key="2">
    <source>
        <dbReference type="Proteomes" id="UP000433788"/>
    </source>
</evidence>
<dbReference type="EMBL" id="WJPP01000001">
    <property type="protein sequence ID" value="MRH77367.1"/>
    <property type="molecule type" value="Genomic_DNA"/>
</dbReference>
<dbReference type="Pfam" id="PF02643">
    <property type="entry name" value="DUF192"/>
    <property type="match status" value="1"/>
</dbReference>
<comment type="caution">
    <text evidence="1">The sequence shown here is derived from an EMBL/GenBank/DDBJ whole genome shotgun (WGS) entry which is preliminary data.</text>
</comment>